<comment type="caution">
    <text evidence="1">The sequence shown here is derived from an EMBL/GenBank/DDBJ whole genome shotgun (WGS) entry which is preliminary data.</text>
</comment>
<proteinExistence type="predicted"/>
<evidence type="ECO:0000313" key="2">
    <source>
        <dbReference type="Proteomes" id="UP001055879"/>
    </source>
</evidence>
<reference evidence="2" key="1">
    <citation type="journal article" date="2022" name="Mol. Ecol. Resour.">
        <title>The genomes of chicory, endive, great burdock and yacon provide insights into Asteraceae palaeo-polyploidization history and plant inulin production.</title>
        <authorList>
            <person name="Fan W."/>
            <person name="Wang S."/>
            <person name="Wang H."/>
            <person name="Wang A."/>
            <person name="Jiang F."/>
            <person name="Liu H."/>
            <person name="Zhao H."/>
            <person name="Xu D."/>
            <person name="Zhang Y."/>
        </authorList>
    </citation>
    <scope>NUCLEOTIDE SEQUENCE [LARGE SCALE GENOMIC DNA]</scope>
    <source>
        <strain evidence="2">cv. Niubang</strain>
    </source>
</reference>
<reference evidence="1 2" key="2">
    <citation type="journal article" date="2022" name="Mol. Ecol. Resour.">
        <title>The genomes of chicory, endive, great burdock and yacon provide insights into Asteraceae paleo-polyploidization history and plant inulin production.</title>
        <authorList>
            <person name="Fan W."/>
            <person name="Wang S."/>
            <person name="Wang H."/>
            <person name="Wang A."/>
            <person name="Jiang F."/>
            <person name="Liu H."/>
            <person name="Zhao H."/>
            <person name="Xu D."/>
            <person name="Zhang Y."/>
        </authorList>
    </citation>
    <scope>NUCLEOTIDE SEQUENCE [LARGE SCALE GENOMIC DNA]</scope>
    <source>
        <strain evidence="2">cv. Niubang</strain>
    </source>
</reference>
<dbReference type="EMBL" id="CM042050">
    <property type="protein sequence ID" value="KAI3735229.1"/>
    <property type="molecule type" value="Genomic_DNA"/>
</dbReference>
<evidence type="ECO:0000313" key="1">
    <source>
        <dbReference type="EMBL" id="KAI3735229.1"/>
    </source>
</evidence>
<keyword evidence="2" id="KW-1185">Reference proteome</keyword>
<accession>A0ACB9CLT3</accession>
<organism evidence="1 2">
    <name type="scientific">Arctium lappa</name>
    <name type="common">Greater burdock</name>
    <name type="synonym">Lappa major</name>
    <dbReference type="NCBI Taxonomy" id="4217"/>
    <lineage>
        <taxon>Eukaryota</taxon>
        <taxon>Viridiplantae</taxon>
        <taxon>Streptophyta</taxon>
        <taxon>Embryophyta</taxon>
        <taxon>Tracheophyta</taxon>
        <taxon>Spermatophyta</taxon>
        <taxon>Magnoliopsida</taxon>
        <taxon>eudicotyledons</taxon>
        <taxon>Gunneridae</taxon>
        <taxon>Pentapetalae</taxon>
        <taxon>asterids</taxon>
        <taxon>campanulids</taxon>
        <taxon>Asterales</taxon>
        <taxon>Asteraceae</taxon>
        <taxon>Carduoideae</taxon>
        <taxon>Cardueae</taxon>
        <taxon>Arctiinae</taxon>
        <taxon>Arctium</taxon>
    </lineage>
</organism>
<dbReference type="Proteomes" id="UP001055879">
    <property type="component" value="Linkage Group LG04"/>
</dbReference>
<protein>
    <submittedName>
        <fullName evidence="1">Uncharacterized protein</fullName>
    </submittedName>
</protein>
<sequence length="96" mass="11153">MSQSMKKNDSIGTTSANRELEEQVQMRQSMKKNVFQGRSAVRKRVELSPTESDVSDLTQKTAVPDNFSQDLPSPCRWFFRINLKALLIYWFCMKNC</sequence>
<name>A0ACB9CLT3_ARCLA</name>
<gene>
    <name evidence="1" type="ORF">L6452_14720</name>
</gene>